<evidence type="ECO:0000313" key="3">
    <source>
        <dbReference type="EMBL" id="GHP01631.1"/>
    </source>
</evidence>
<feature type="compositionally biased region" description="Gly residues" evidence="2">
    <location>
        <begin position="1"/>
        <end position="16"/>
    </location>
</feature>
<sequence length="664" mass="68936">MASNGGGGGGGGGGWSLAGSLNESLKSSLANISNMDITTVVDTISDSASSSLSRVTRDLDKTLSELNQFEPAAAAPVAVEFPPADSNPKEGKGKDATKKTSKKSATTTTQRQNTNSQGEGATKEAVVPHAAADKTPPHSPPPPPVSVSAETTDNDEANDLNDANAQTTANNAVSTLSQDDRLALLEEQAIQALGDLEESERRLAESREEAKALRASLNDVRGETEKTRLRAEEAERELREARAEAKRMERDSAALITSQTTSADRRLNDATESAQRAVADLRRRHAALADSVRSQMQNGSQALVEYVSGEVRSVLASTAGRHSAEISRLRLTAAEAEEARKSAQAAVADERAKSERRAKSFLQQKEAWAQREAELGKVPVSAPDPALATIVIDGITYDADAVASLVSRLEHAEKLAVTAQEASSNAEARLSHVSDEFATASARVEALEQAREHDAGVRAQLQARLQSAQASLADARARAEAFETPILSTAAGGASSSPRSADAGPGASAMEALTQARSALAKAAGSALAPYDKADGPGALVAEVLALAAAISSETAPAAPAASRGPLAAALAKAEDDLTTVAERAAKAEESNAQLRSQLNTLKLREKELMWQVRMAGSQASSESASASASAAGGSQGGSQGGWLSDLVLRCTQPRQPSAAHSVK</sequence>
<reference evidence="3" key="1">
    <citation type="submission" date="2020-10" db="EMBL/GenBank/DDBJ databases">
        <title>Unveiling of a novel bifunctional photoreceptor, Dualchrome1, isolated from a cosmopolitan green alga.</title>
        <authorList>
            <person name="Suzuki S."/>
            <person name="Kawachi M."/>
        </authorList>
    </citation>
    <scope>NUCLEOTIDE SEQUENCE</scope>
    <source>
        <strain evidence="3">NIES 2893</strain>
    </source>
</reference>
<feature type="coiled-coil region" evidence="1">
    <location>
        <begin position="571"/>
        <end position="605"/>
    </location>
</feature>
<feature type="region of interest" description="Disordered" evidence="2">
    <location>
        <begin position="74"/>
        <end position="174"/>
    </location>
</feature>
<proteinExistence type="predicted"/>
<feature type="region of interest" description="Disordered" evidence="2">
    <location>
        <begin position="620"/>
        <end position="640"/>
    </location>
</feature>
<evidence type="ECO:0000256" key="1">
    <source>
        <dbReference type="SAM" id="Coils"/>
    </source>
</evidence>
<feature type="coiled-coil region" evidence="1">
    <location>
        <begin position="326"/>
        <end position="353"/>
    </location>
</feature>
<evidence type="ECO:0000256" key="2">
    <source>
        <dbReference type="SAM" id="MobiDB-lite"/>
    </source>
</evidence>
<organism evidence="3 4">
    <name type="scientific">Pycnococcus provasolii</name>
    <dbReference type="NCBI Taxonomy" id="41880"/>
    <lineage>
        <taxon>Eukaryota</taxon>
        <taxon>Viridiplantae</taxon>
        <taxon>Chlorophyta</taxon>
        <taxon>Pseudoscourfieldiophyceae</taxon>
        <taxon>Pseudoscourfieldiales</taxon>
        <taxon>Pycnococcaceae</taxon>
        <taxon>Pycnococcus</taxon>
    </lineage>
</organism>
<feature type="compositionally biased region" description="Low complexity" evidence="2">
    <location>
        <begin position="620"/>
        <end position="633"/>
    </location>
</feature>
<feature type="compositionally biased region" description="Low complexity" evidence="2">
    <location>
        <begin position="160"/>
        <end position="172"/>
    </location>
</feature>
<protein>
    <submittedName>
        <fullName evidence="3">Uncharacterized protein</fullName>
    </submittedName>
</protein>
<dbReference type="EMBL" id="BNJQ01000001">
    <property type="protein sequence ID" value="GHP01631.1"/>
    <property type="molecule type" value="Genomic_DNA"/>
</dbReference>
<feature type="compositionally biased region" description="Basic and acidic residues" evidence="2">
    <location>
        <begin position="87"/>
        <end position="98"/>
    </location>
</feature>
<feature type="region of interest" description="Disordered" evidence="2">
    <location>
        <begin position="213"/>
        <end position="270"/>
    </location>
</feature>
<feature type="compositionally biased region" description="Low complexity" evidence="2">
    <location>
        <begin position="74"/>
        <end position="84"/>
    </location>
</feature>
<keyword evidence="1" id="KW-0175">Coiled coil</keyword>
<name>A0A830H7I9_9CHLO</name>
<comment type="caution">
    <text evidence="3">The sequence shown here is derived from an EMBL/GenBank/DDBJ whole genome shotgun (WGS) entry which is preliminary data.</text>
</comment>
<dbReference type="AlphaFoldDB" id="A0A830H7I9"/>
<feature type="region of interest" description="Disordered" evidence="2">
    <location>
        <begin position="1"/>
        <end position="20"/>
    </location>
</feature>
<accession>A0A830H7I9</accession>
<gene>
    <name evidence="3" type="ORF">PPROV_000038700</name>
</gene>
<feature type="compositionally biased region" description="Basic and acidic residues" evidence="2">
    <location>
        <begin position="220"/>
        <end position="252"/>
    </location>
</feature>
<dbReference type="Proteomes" id="UP000660262">
    <property type="component" value="Unassembled WGS sequence"/>
</dbReference>
<evidence type="ECO:0000313" key="4">
    <source>
        <dbReference type="Proteomes" id="UP000660262"/>
    </source>
</evidence>
<keyword evidence="4" id="KW-1185">Reference proteome</keyword>
<feature type="compositionally biased region" description="Low complexity" evidence="2">
    <location>
        <begin position="103"/>
        <end position="115"/>
    </location>
</feature>